<name>A0A0W8FQY1_9ZZZZ</name>
<proteinExistence type="predicted"/>
<evidence type="ECO:0000256" key="1">
    <source>
        <dbReference type="SAM" id="MobiDB-lite"/>
    </source>
</evidence>
<dbReference type="AlphaFoldDB" id="A0A0W8FQY1"/>
<gene>
    <name evidence="2" type="ORF">ASZ90_006871</name>
</gene>
<dbReference type="EMBL" id="LNQE01000912">
    <property type="protein sequence ID" value="KUG23343.1"/>
    <property type="molecule type" value="Genomic_DNA"/>
</dbReference>
<feature type="region of interest" description="Disordered" evidence="1">
    <location>
        <begin position="170"/>
        <end position="221"/>
    </location>
</feature>
<organism evidence="2">
    <name type="scientific">hydrocarbon metagenome</name>
    <dbReference type="NCBI Taxonomy" id="938273"/>
    <lineage>
        <taxon>unclassified sequences</taxon>
        <taxon>metagenomes</taxon>
        <taxon>ecological metagenomes</taxon>
    </lineage>
</organism>
<protein>
    <submittedName>
        <fullName evidence="2">Uncharacterized protein</fullName>
    </submittedName>
</protein>
<reference evidence="2" key="1">
    <citation type="journal article" date="2015" name="Proc. Natl. Acad. Sci. U.S.A.">
        <title>Networks of energetic and metabolic interactions define dynamics in microbial communities.</title>
        <authorList>
            <person name="Embree M."/>
            <person name="Liu J.K."/>
            <person name="Al-Bassam M.M."/>
            <person name="Zengler K."/>
        </authorList>
    </citation>
    <scope>NUCLEOTIDE SEQUENCE</scope>
</reference>
<evidence type="ECO:0000313" key="2">
    <source>
        <dbReference type="EMBL" id="KUG23343.1"/>
    </source>
</evidence>
<sequence>MRSMKSFLKNINVFNILLLILAIFLYFELEGLLVNKNTFSFTKSKEVSTGNEEKVIDESIAKYSDYAVITEKNLFNPLRKMLSEIKEDQQMATPDIILFGTLITGDKKIAYIEDRKSPYSTQGRGKRQVAVNEGTMIAGYKLEKINAESILLVHGENKITVTLNTRKERTQNEAQAKTALTGASPDLTSRQPVPPVQLQTRHKPYMPPLPPLPPKPVVNTK</sequence>
<feature type="compositionally biased region" description="Pro residues" evidence="1">
    <location>
        <begin position="205"/>
        <end position="221"/>
    </location>
</feature>
<accession>A0A0W8FQY1</accession>
<comment type="caution">
    <text evidence="2">The sequence shown here is derived from an EMBL/GenBank/DDBJ whole genome shotgun (WGS) entry which is preliminary data.</text>
</comment>